<proteinExistence type="predicted"/>
<dbReference type="AlphaFoldDB" id="A0AAN9Y8X9"/>
<sequence>MNSNFLFPYDQRIVVKSCKKRYEYGALEKQRSNMKQECKKAPDREVRYVAFKSYHTKPPAPSVAAQSTKVSSKVLKQPSTIDQRAKATAKKPPKKLSTSTRHSVSKLKGDGAEQINLREELGRVRQKEAELRDTLKTLETENESLKQSLSTSVPLVDHQQLQEQLRDALQKCADIGVNMEQLLEQNRTLQQNVDELTSKLEDVNRENAELQDRVELSIDQVHYWKEKVEELNETAATGQNQLQQAQSQLQQAQSQLQQSQSQLHQTQSQLQEMVARNEELVSANEQMTLTLQNMQNVVEEQKIKMEDYADVKRKLKSTELQVQKVVDEKEVSSKFVELMESENTSMKQKNNVLLEQNAKLGKDLVEMKKKIEQLRQKFDEVNKENKVLKEKEARYLIHERINVSKYAKYPSTIPDRDEARASEFRPTNSEFRLSHYPTANVPKRAKSTNEFDVRLHQLLHRTDSVDRILKAKLRKH</sequence>
<dbReference type="EMBL" id="JBBCAQ010000006">
    <property type="protein sequence ID" value="KAK7603501.1"/>
    <property type="molecule type" value="Genomic_DNA"/>
</dbReference>
<evidence type="ECO:0000313" key="3">
    <source>
        <dbReference type="EMBL" id="KAK7603501.1"/>
    </source>
</evidence>
<dbReference type="Proteomes" id="UP001367676">
    <property type="component" value="Unassembled WGS sequence"/>
</dbReference>
<evidence type="ECO:0000313" key="4">
    <source>
        <dbReference type="Proteomes" id="UP001367676"/>
    </source>
</evidence>
<feature type="coiled-coil region" evidence="1">
    <location>
        <begin position="121"/>
        <end position="148"/>
    </location>
</feature>
<keyword evidence="4" id="KW-1185">Reference proteome</keyword>
<evidence type="ECO:0000256" key="1">
    <source>
        <dbReference type="SAM" id="Coils"/>
    </source>
</evidence>
<comment type="caution">
    <text evidence="3">The sequence shown here is derived from an EMBL/GenBank/DDBJ whole genome shotgun (WGS) entry which is preliminary data.</text>
</comment>
<feature type="coiled-coil region" evidence="1">
    <location>
        <begin position="179"/>
        <end position="391"/>
    </location>
</feature>
<protein>
    <submittedName>
        <fullName evidence="3">Uncharacterized protein</fullName>
    </submittedName>
</protein>
<dbReference type="SUPFAM" id="SSF57997">
    <property type="entry name" value="Tropomyosin"/>
    <property type="match status" value="1"/>
</dbReference>
<keyword evidence="1" id="KW-0175">Coiled coil</keyword>
<feature type="region of interest" description="Disordered" evidence="2">
    <location>
        <begin position="57"/>
        <end position="102"/>
    </location>
</feature>
<dbReference type="PANTHER" id="PTHR45615:SF63">
    <property type="entry name" value="CHROMOSOME UNDETERMINED SCAFFOLD_10, WHOLE GENOME SHOTGUN SEQUENCE"/>
    <property type="match status" value="1"/>
</dbReference>
<name>A0AAN9Y8X9_9HEMI</name>
<reference evidence="3 4" key="1">
    <citation type="submission" date="2024-03" db="EMBL/GenBank/DDBJ databases">
        <title>Adaptation during the transition from Ophiocordyceps entomopathogen to insect associate is accompanied by gene loss and intensified selection.</title>
        <authorList>
            <person name="Ward C.M."/>
            <person name="Onetto C.A."/>
            <person name="Borneman A.R."/>
        </authorList>
    </citation>
    <scope>NUCLEOTIDE SEQUENCE [LARGE SCALE GENOMIC DNA]</scope>
    <source>
        <strain evidence="3">AWRI1</strain>
        <tissue evidence="3">Single Adult Female</tissue>
    </source>
</reference>
<organism evidence="3 4">
    <name type="scientific">Parthenolecanium corni</name>
    <dbReference type="NCBI Taxonomy" id="536013"/>
    <lineage>
        <taxon>Eukaryota</taxon>
        <taxon>Metazoa</taxon>
        <taxon>Ecdysozoa</taxon>
        <taxon>Arthropoda</taxon>
        <taxon>Hexapoda</taxon>
        <taxon>Insecta</taxon>
        <taxon>Pterygota</taxon>
        <taxon>Neoptera</taxon>
        <taxon>Paraneoptera</taxon>
        <taxon>Hemiptera</taxon>
        <taxon>Sternorrhyncha</taxon>
        <taxon>Coccoidea</taxon>
        <taxon>Coccidae</taxon>
        <taxon>Parthenolecanium</taxon>
    </lineage>
</organism>
<accession>A0AAN9Y8X9</accession>
<gene>
    <name evidence="3" type="ORF">V9T40_003500</name>
</gene>
<dbReference type="PANTHER" id="PTHR45615">
    <property type="entry name" value="MYOSIN HEAVY CHAIN, NON-MUSCLE"/>
    <property type="match status" value="1"/>
</dbReference>
<evidence type="ECO:0000256" key="2">
    <source>
        <dbReference type="SAM" id="MobiDB-lite"/>
    </source>
</evidence>